<name>A0A7G2F7I3_ARATH</name>
<gene>
    <name evidence="1" type="ORF">AT9943_LOCUS18147</name>
</gene>
<evidence type="ECO:0000313" key="1">
    <source>
        <dbReference type="EMBL" id="CAD5330621.1"/>
    </source>
</evidence>
<accession>A0A7G2F7I3</accession>
<evidence type="ECO:0000313" key="2">
    <source>
        <dbReference type="Proteomes" id="UP000516314"/>
    </source>
</evidence>
<proteinExistence type="predicted"/>
<dbReference type="Proteomes" id="UP000516314">
    <property type="component" value="Chromosome 5"/>
</dbReference>
<organism evidence="1 2">
    <name type="scientific">Arabidopsis thaliana</name>
    <name type="common">Mouse-ear cress</name>
    <dbReference type="NCBI Taxonomy" id="3702"/>
    <lineage>
        <taxon>Eukaryota</taxon>
        <taxon>Viridiplantae</taxon>
        <taxon>Streptophyta</taxon>
        <taxon>Embryophyta</taxon>
        <taxon>Tracheophyta</taxon>
        <taxon>Spermatophyta</taxon>
        <taxon>Magnoliopsida</taxon>
        <taxon>eudicotyledons</taxon>
        <taxon>Gunneridae</taxon>
        <taxon>Pentapetalae</taxon>
        <taxon>rosids</taxon>
        <taxon>malvids</taxon>
        <taxon>Brassicales</taxon>
        <taxon>Brassicaceae</taxon>
        <taxon>Camelineae</taxon>
        <taxon>Arabidopsis</taxon>
    </lineage>
</organism>
<dbReference type="EMBL" id="LR881470">
    <property type="protein sequence ID" value="CAD5330621.1"/>
    <property type="molecule type" value="Genomic_DNA"/>
</dbReference>
<dbReference type="AlphaFoldDB" id="A0A7G2F7I3"/>
<reference evidence="1 2" key="1">
    <citation type="submission" date="2020-09" db="EMBL/GenBank/DDBJ databases">
        <authorList>
            <person name="Ashkenazy H."/>
        </authorList>
    </citation>
    <scope>NUCLEOTIDE SEQUENCE [LARGE SCALE GENOMIC DNA]</scope>
    <source>
        <strain evidence="2">cv. Cdm-0</strain>
    </source>
</reference>
<protein>
    <submittedName>
        <fullName evidence="1">(thale cress) hypothetical protein</fullName>
    </submittedName>
</protein>
<sequence>MVPSTWLGTGENWTLMKTIRKLRRRKVLQELRCWSVWCFFVHHRHA</sequence>